<dbReference type="Pfam" id="PF00293">
    <property type="entry name" value="NUDIX"/>
    <property type="match status" value="1"/>
</dbReference>
<dbReference type="AlphaFoldDB" id="Q8FPR1"/>
<dbReference type="PROSITE" id="PS51462">
    <property type="entry name" value="NUDIX"/>
    <property type="match status" value="1"/>
</dbReference>
<dbReference type="PANTHER" id="PTHR21340:SF0">
    <property type="entry name" value="BIS(5'-NUCLEOSYL)-TETRAPHOSPHATASE [ASYMMETRICAL]"/>
    <property type="match status" value="1"/>
</dbReference>
<organism evidence="4 5">
    <name type="scientific">Corynebacterium efficiens (strain DSM 44549 / YS-314 / AJ 12310 / JCM 11189 / NBRC 100395)</name>
    <dbReference type="NCBI Taxonomy" id="196164"/>
    <lineage>
        <taxon>Bacteria</taxon>
        <taxon>Bacillati</taxon>
        <taxon>Actinomycetota</taxon>
        <taxon>Actinomycetes</taxon>
        <taxon>Mycobacteriales</taxon>
        <taxon>Corynebacteriaceae</taxon>
        <taxon>Corynebacterium</taxon>
    </lineage>
</organism>
<dbReference type="PROSITE" id="PS00893">
    <property type="entry name" value="NUDIX_BOX"/>
    <property type="match status" value="1"/>
</dbReference>
<dbReference type="STRING" id="196164.gene:10741843"/>
<dbReference type="InterPro" id="IPR020084">
    <property type="entry name" value="NUDIX_hydrolase_CS"/>
</dbReference>
<evidence type="ECO:0000313" key="5">
    <source>
        <dbReference type="Proteomes" id="UP000001409"/>
    </source>
</evidence>
<dbReference type="Pfam" id="PF00300">
    <property type="entry name" value="His_Phos_1"/>
    <property type="match status" value="1"/>
</dbReference>
<dbReference type="GO" id="GO:0004081">
    <property type="term" value="F:bis(5'-nucleosyl)-tetraphosphatase (asymmetrical) activity"/>
    <property type="evidence" value="ECO:0007669"/>
    <property type="project" value="TreeGrafter"/>
</dbReference>
<sequence>MRVIAPQAMETSRREVLTTTPHTVAKGEPRMPKKSQMPHETDKDQDSAMLINGRLQKIGSKPTQEFTRPTLAAGAVLWRGDMFDPDSIEVAVIHRPHYDDWSLAKGKVDPGESIPTTCAREIAEETGYDIRLGKLIGKVTYPVLDRTKVVYYWTAKVLGGQFVPNDEVDEIRWLPIDEACDLLSYQVDTEVLAKAKKRFQNPTTTRVLYIRHARAHARRTWAGDDNKRPLDKKGRRQAEMLVPMLLPFKPTAIYSAVPDRCQTTALPLADELGLDIGVNRLFGDEAWNENPEAAKKRFMEVVGEGGVPVIVGQGEVIPGMLSWLAENGTLPIPEEELKTRKGSVWVLSFHNEVLTGADYLASALPVK</sequence>
<dbReference type="Proteomes" id="UP000001409">
    <property type="component" value="Chromosome"/>
</dbReference>
<dbReference type="GO" id="GO:0006167">
    <property type="term" value="P:AMP biosynthetic process"/>
    <property type="evidence" value="ECO:0007669"/>
    <property type="project" value="TreeGrafter"/>
</dbReference>
<dbReference type="PANTHER" id="PTHR21340">
    <property type="entry name" value="DIADENOSINE 5,5-P1,P4-TETRAPHOSPHATE PYROPHOSPHOHYDROLASE MUTT"/>
    <property type="match status" value="1"/>
</dbReference>
<keyword evidence="5" id="KW-1185">Reference proteome</keyword>
<dbReference type="HOGENOM" id="CLU_048989_0_0_11"/>
<dbReference type="CDD" id="cd07067">
    <property type="entry name" value="HP_PGM_like"/>
    <property type="match status" value="1"/>
</dbReference>
<accession>C8NLC5</accession>
<dbReference type="InterPro" id="IPR015797">
    <property type="entry name" value="NUDIX_hydrolase-like_dom_sf"/>
</dbReference>
<dbReference type="GO" id="GO:0006754">
    <property type="term" value="P:ATP biosynthetic process"/>
    <property type="evidence" value="ECO:0007669"/>
    <property type="project" value="TreeGrafter"/>
</dbReference>
<dbReference type="InterPro" id="IPR051325">
    <property type="entry name" value="Nudix_hydrolase_domain"/>
</dbReference>
<dbReference type="CDD" id="cd03673">
    <property type="entry name" value="NUDIX_Ap6A_hydrolase"/>
    <property type="match status" value="1"/>
</dbReference>
<dbReference type="EMBL" id="BA000035">
    <property type="protein sequence ID" value="BAC18239.1"/>
    <property type="molecule type" value="Genomic_DNA"/>
</dbReference>
<dbReference type="SUPFAM" id="SSF53254">
    <property type="entry name" value="Phosphoglycerate mutase-like"/>
    <property type="match status" value="1"/>
</dbReference>
<protein>
    <recommendedName>
        <fullName evidence="3">Nudix hydrolase domain-containing protein</fullName>
    </recommendedName>
</protein>
<keyword evidence="1" id="KW-0378">Hydrolase</keyword>
<accession>Q8FPR1</accession>
<dbReference type="OrthoDB" id="4287477at2"/>
<feature type="domain" description="Nudix hydrolase" evidence="3">
    <location>
        <begin position="68"/>
        <end position="196"/>
    </location>
</feature>
<dbReference type="SMART" id="SM00855">
    <property type="entry name" value="PGAM"/>
    <property type="match status" value="1"/>
</dbReference>
<name>Q8FPR1_COREF</name>
<feature type="compositionally biased region" description="Basic and acidic residues" evidence="2">
    <location>
        <begin position="25"/>
        <end position="46"/>
    </location>
</feature>
<proteinExistence type="predicted"/>
<reference evidence="4 5" key="1">
    <citation type="journal article" date="2003" name="Genome Res.">
        <title>Comparative complete genome sequence analysis of the amino acid replacements responsible for the thermostability of Corynebacterium efficiens.</title>
        <authorList>
            <person name="Nishio Y."/>
            <person name="Nakamura Y."/>
            <person name="Kawarabayasi Y."/>
            <person name="Usuda Y."/>
            <person name="Kimura E."/>
            <person name="Sugimoto S."/>
            <person name="Matsui K."/>
            <person name="Yamagishi A."/>
            <person name="Kikuchi H."/>
            <person name="Ikeo K."/>
            <person name="Gojobori T."/>
        </authorList>
    </citation>
    <scope>NUCLEOTIDE SEQUENCE [LARGE SCALE GENOMIC DNA]</scope>
    <source>
        <strain evidence="5">DSM 44549 / YS-314 / AJ 12310 / JCM 11189 / NBRC 100395</strain>
    </source>
</reference>
<dbReference type="InterPro" id="IPR029033">
    <property type="entry name" value="His_PPase_superfam"/>
</dbReference>
<dbReference type="Gene3D" id="3.90.79.10">
    <property type="entry name" value="Nucleoside Triphosphate Pyrophosphohydrolase"/>
    <property type="match status" value="1"/>
</dbReference>
<evidence type="ECO:0000256" key="2">
    <source>
        <dbReference type="SAM" id="MobiDB-lite"/>
    </source>
</evidence>
<dbReference type="Gene3D" id="3.40.50.1240">
    <property type="entry name" value="Phosphoglycerate mutase-like"/>
    <property type="match status" value="1"/>
</dbReference>
<evidence type="ECO:0000259" key="3">
    <source>
        <dbReference type="PROSITE" id="PS51462"/>
    </source>
</evidence>
<dbReference type="SUPFAM" id="SSF55811">
    <property type="entry name" value="Nudix"/>
    <property type="match status" value="1"/>
</dbReference>
<feature type="region of interest" description="Disordered" evidence="2">
    <location>
        <begin position="1"/>
        <end position="46"/>
    </location>
</feature>
<dbReference type="eggNOG" id="COG0406">
    <property type="taxonomic scope" value="Bacteria"/>
</dbReference>
<dbReference type="InterPro" id="IPR013078">
    <property type="entry name" value="His_Pase_superF_clade-1"/>
</dbReference>
<dbReference type="InterPro" id="IPR000086">
    <property type="entry name" value="NUDIX_hydrolase_dom"/>
</dbReference>
<dbReference type="KEGG" id="cef:CE1429"/>
<evidence type="ECO:0000256" key="1">
    <source>
        <dbReference type="ARBA" id="ARBA00022801"/>
    </source>
</evidence>
<evidence type="ECO:0000313" key="4">
    <source>
        <dbReference type="EMBL" id="BAC18239.1"/>
    </source>
</evidence>
<dbReference type="eggNOG" id="COG1051">
    <property type="taxonomic scope" value="Bacteria"/>
</dbReference>